<evidence type="ECO:0000313" key="2">
    <source>
        <dbReference type="Proteomes" id="UP000285882"/>
    </source>
</evidence>
<keyword evidence="2" id="KW-1185">Reference proteome</keyword>
<dbReference type="Proteomes" id="UP000285882">
    <property type="component" value="Chromosome"/>
</dbReference>
<organism evidence="1 2">
    <name type="scientific">Sporolactobacillus terrae</name>
    <dbReference type="NCBI Taxonomy" id="269673"/>
    <lineage>
        <taxon>Bacteria</taxon>
        <taxon>Bacillati</taxon>
        <taxon>Bacillota</taxon>
        <taxon>Bacilli</taxon>
        <taxon>Bacillales</taxon>
        <taxon>Sporolactobacillaceae</taxon>
        <taxon>Sporolactobacillus</taxon>
    </lineage>
</organism>
<name>A0ABX5QA28_9BACL</name>
<gene>
    <name evidence="1" type="ORF">C0674_13465</name>
</gene>
<evidence type="ECO:0000313" key="1">
    <source>
        <dbReference type="EMBL" id="QAA23526.1"/>
    </source>
</evidence>
<protein>
    <submittedName>
        <fullName evidence="1">Uncharacterized protein</fullName>
    </submittedName>
</protein>
<reference evidence="1 2" key="1">
    <citation type="submission" date="2018-01" db="EMBL/GenBank/DDBJ databases">
        <title>Complete genome sequencing of Sporolactobacillus terrae DLG3.</title>
        <authorList>
            <person name="Nam Y.-D."/>
            <person name="Kang J."/>
            <person name="Chung W.-H."/>
        </authorList>
    </citation>
    <scope>NUCLEOTIDE SEQUENCE [LARGE SCALE GENOMIC DNA]</scope>
    <source>
        <strain evidence="1 2">DLG3</strain>
    </source>
</reference>
<accession>A0ABX5QA28</accession>
<dbReference type="RefSeq" id="WP_128167120.1">
    <property type="nucleotide sequence ID" value="NZ_CP025688.1"/>
</dbReference>
<proteinExistence type="predicted"/>
<dbReference type="EMBL" id="CP025688">
    <property type="protein sequence ID" value="QAA23526.1"/>
    <property type="molecule type" value="Genomic_DNA"/>
</dbReference>
<sequence length="117" mass="13843">MAVIGFDFKPSAACLVLENMELVWLHRMDDEHEFFQQLSRVDAFDYFFIDNILVIPDPVPVAREKWNRKIGISNLELECEGKFIVFLNFRKVKKGFIFADSLKLPQFQFLKGNIRWI</sequence>